<evidence type="ECO:0000256" key="1">
    <source>
        <dbReference type="SAM" id="MobiDB-lite"/>
    </source>
</evidence>
<keyword evidence="3" id="KW-1185">Reference proteome</keyword>
<evidence type="ECO:0000313" key="3">
    <source>
        <dbReference type="Proteomes" id="UP001605036"/>
    </source>
</evidence>
<dbReference type="Proteomes" id="UP001605036">
    <property type="component" value="Unassembled WGS sequence"/>
</dbReference>
<sequence>MTGEILKRFQRVSESRLIRLLEAGVRKVVMATGQANQHFMKLCVLKIVKAAGQLHLLIYCRIALTVLWEFLKKRYFADFEAVIEPFYRDLSCSSIPTSVFTASPQRDRSQFSRGNSAVAAAEDRKRSRTPLAKSVVESCVTETPPQLDRSRLPPTNLVDENWLILLPIGLENIQSVVTALEGTHDRMVFLVLERMGLARFLMDTWRFQDATICGKFVLNWSHKTKTTEVFGIPINADYRNFTFLTGLGSNRTLSNQYHGDIEKRRVVEYLYTATSASLPFALKHDRVLRSVLHLLNNTLWLAEKQETRAPSMDLLYLVIQSMKGVNEYWSKVIYERFVEEMRHLQDNHYNYPQEKLRTLAGPLICFLYCKAKCQYEAWMNGQLFPLREIDPNAAPPRDVVQHLERMGFFEYHGDNLMPLGHGQKSLTAASQTNHVTQKPDNTNEESRFCRLFSSKSADEELQVVTEFKMLERLSQSGVVCKHRLNQNYKEQKGKQEEFKHHLRTCWQEQPRKIPCNYGCCVEAVSSP</sequence>
<comment type="caution">
    <text evidence="2">The sequence shown here is derived from an EMBL/GenBank/DDBJ whole genome shotgun (WGS) entry which is preliminary data.</text>
</comment>
<evidence type="ECO:0000313" key="2">
    <source>
        <dbReference type="EMBL" id="KAL2620705.1"/>
    </source>
</evidence>
<proteinExistence type="predicted"/>
<organism evidence="2 3">
    <name type="scientific">Riccia fluitans</name>
    <dbReference type="NCBI Taxonomy" id="41844"/>
    <lineage>
        <taxon>Eukaryota</taxon>
        <taxon>Viridiplantae</taxon>
        <taxon>Streptophyta</taxon>
        <taxon>Embryophyta</taxon>
        <taxon>Marchantiophyta</taxon>
        <taxon>Marchantiopsida</taxon>
        <taxon>Marchantiidae</taxon>
        <taxon>Marchantiales</taxon>
        <taxon>Ricciaceae</taxon>
        <taxon>Riccia</taxon>
    </lineage>
</organism>
<feature type="region of interest" description="Disordered" evidence="1">
    <location>
        <begin position="106"/>
        <end position="128"/>
    </location>
</feature>
<protein>
    <submittedName>
        <fullName evidence="2">Uncharacterized protein</fullName>
    </submittedName>
</protein>
<gene>
    <name evidence="2" type="ORF">R1flu_000910</name>
</gene>
<reference evidence="2 3" key="1">
    <citation type="submission" date="2024-09" db="EMBL/GenBank/DDBJ databases">
        <title>Chromosome-scale assembly of Riccia fluitans.</title>
        <authorList>
            <person name="Paukszto L."/>
            <person name="Sawicki J."/>
            <person name="Karawczyk K."/>
            <person name="Piernik-Szablinska J."/>
            <person name="Szczecinska M."/>
            <person name="Mazdziarz M."/>
        </authorList>
    </citation>
    <scope>NUCLEOTIDE SEQUENCE [LARGE SCALE GENOMIC DNA]</scope>
    <source>
        <strain evidence="2">Rf_01</strain>
        <tissue evidence="2">Aerial parts of the thallus</tissue>
    </source>
</reference>
<dbReference type="EMBL" id="JBHFFA010000006">
    <property type="protein sequence ID" value="KAL2620705.1"/>
    <property type="molecule type" value="Genomic_DNA"/>
</dbReference>
<name>A0ABD1Y276_9MARC</name>
<accession>A0ABD1Y276</accession>
<dbReference type="AlphaFoldDB" id="A0ABD1Y276"/>